<organism evidence="1 2">
    <name type="scientific">Mortierella hygrophila</name>
    <dbReference type="NCBI Taxonomy" id="979708"/>
    <lineage>
        <taxon>Eukaryota</taxon>
        <taxon>Fungi</taxon>
        <taxon>Fungi incertae sedis</taxon>
        <taxon>Mucoromycota</taxon>
        <taxon>Mortierellomycotina</taxon>
        <taxon>Mortierellomycetes</taxon>
        <taxon>Mortierellales</taxon>
        <taxon>Mortierellaceae</taxon>
        <taxon>Mortierella</taxon>
    </lineage>
</organism>
<accession>A0A9P6F1U4</accession>
<comment type="caution">
    <text evidence="1">The sequence shown here is derived from an EMBL/GenBank/DDBJ whole genome shotgun (WGS) entry which is preliminary data.</text>
</comment>
<proteinExistence type="predicted"/>
<name>A0A9P6F1U4_9FUNG</name>
<keyword evidence="2" id="KW-1185">Reference proteome</keyword>
<protein>
    <submittedName>
        <fullName evidence="1">Uncharacterized protein</fullName>
    </submittedName>
</protein>
<dbReference type="Proteomes" id="UP000723463">
    <property type="component" value="Unassembled WGS sequence"/>
</dbReference>
<reference evidence="1" key="1">
    <citation type="journal article" date="2020" name="Fungal Divers.">
        <title>Resolving the Mortierellaceae phylogeny through synthesis of multi-gene phylogenetics and phylogenomics.</title>
        <authorList>
            <person name="Vandepol N."/>
            <person name="Liber J."/>
            <person name="Desiro A."/>
            <person name="Na H."/>
            <person name="Kennedy M."/>
            <person name="Barry K."/>
            <person name="Grigoriev I.V."/>
            <person name="Miller A.N."/>
            <person name="O'Donnell K."/>
            <person name="Stajich J.E."/>
            <person name="Bonito G."/>
        </authorList>
    </citation>
    <scope>NUCLEOTIDE SEQUENCE</scope>
    <source>
        <strain evidence="1">NRRL 2591</strain>
    </source>
</reference>
<evidence type="ECO:0000313" key="2">
    <source>
        <dbReference type="Proteomes" id="UP000723463"/>
    </source>
</evidence>
<gene>
    <name evidence="1" type="ORF">EC957_004046</name>
</gene>
<sequence length="95" mass="10664">MPLSSENITSFQSSTVPGFMGASDLTPKPALSATALRHSQSAILHHDGTSRAPVKTAIFYRLYMDLYFNNFTRSLSENLETIKFDYKDKTWQASL</sequence>
<dbReference type="AlphaFoldDB" id="A0A9P6F1U4"/>
<dbReference type="EMBL" id="JAAAXW010000199">
    <property type="protein sequence ID" value="KAF9540473.1"/>
    <property type="molecule type" value="Genomic_DNA"/>
</dbReference>
<evidence type="ECO:0000313" key="1">
    <source>
        <dbReference type="EMBL" id="KAF9540473.1"/>
    </source>
</evidence>